<evidence type="ECO:0000313" key="1">
    <source>
        <dbReference type="EMBL" id="GFO17190.1"/>
    </source>
</evidence>
<accession>A0AAV4BDL4</accession>
<sequence>MYGKNIPELDLEFVQDQNTQDIGYNCQLTIDVEEQYSKGDKPGNVRKPLFLTECSTHAPYVQGKYLQLSDCAQDEAFHHPSVWPVLWERSRKSQVDLLDFRLFRSAGRFSSLTSQVK</sequence>
<gene>
    <name evidence="1" type="ORF">PoB_004369500</name>
</gene>
<proteinExistence type="predicted"/>
<protein>
    <submittedName>
        <fullName evidence="1">Uncharacterized protein</fullName>
    </submittedName>
</protein>
<dbReference type="EMBL" id="BLXT01004727">
    <property type="protein sequence ID" value="GFO17190.1"/>
    <property type="molecule type" value="Genomic_DNA"/>
</dbReference>
<reference evidence="1 2" key="1">
    <citation type="journal article" date="2021" name="Elife">
        <title>Chloroplast acquisition without the gene transfer in kleptoplastic sea slugs, Plakobranchus ocellatus.</title>
        <authorList>
            <person name="Maeda T."/>
            <person name="Takahashi S."/>
            <person name="Yoshida T."/>
            <person name="Shimamura S."/>
            <person name="Takaki Y."/>
            <person name="Nagai Y."/>
            <person name="Toyoda A."/>
            <person name="Suzuki Y."/>
            <person name="Arimoto A."/>
            <person name="Ishii H."/>
            <person name="Satoh N."/>
            <person name="Nishiyama T."/>
            <person name="Hasebe M."/>
            <person name="Maruyama T."/>
            <person name="Minagawa J."/>
            <person name="Obokata J."/>
            <person name="Shigenobu S."/>
        </authorList>
    </citation>
    <scope>NUCLEOTIDE SEQUENCE [LARGE SCALE GENOMIC DNA]</scope>
</reference>
<keyword evidence="2" id="KW-1185">Reference proteome</keyword>
<dbReference type="Proteomes" id="UP000735302">
    <property type="component" value="Unassembled WGS sequence"/>
</dbReference>
<comment type="caution">
    <text evidence="1">The sequence shown here is derived from an EMBL/GenBank/DDBJ whole genome shotgun (WGS) entry which is preliminary data.</text>
</comment>
<evidence type="ECO:0000313" key="2">
    <source>
        <dbReference type="Proteomes" id="UP000735302"/>
    </source>
</evidence>
<organism evidence="1 2">
    <name type="scientific">Plakobranchus ocellatus</name>
    <dbReference type="NCBI Taxonomy" id="259542"/>
    <lineage>
        <taxon>Eukaryota</taxon>
        <taxon>Metazoa</taxon>
        <taxon>Spiralia</taxon>
        <taxon>Lophotrochozoa</taxon>
        <taxon>Mollusca</taxon>
        <taxon>Gastropoda</taxon>
        <taxon>Heterobranchia</taxon>
        <taxon>Euthyneura</taxon>
        <taxon>Panpulmonata</taxon>
        <taxon>Sacoglossa</taxon>
        <taxon>Placobranchoidea</taxon>
        <taxon>Plakobranchidae</taxon>
        <taxon>Plakobranchus</taxon>
    </lineage>
</organism>
<dbReference type="AlphaFoldDB" id="A0AAV4BDL4"/>
<name>A0AAV4BDL4_9GAST</name>